<evidence type="ECO:0000259" key="1">
    <source>
        <dbReference type="Pfam" id="PF09983"/>
    </source>
</evidence>
<gene>
    <name evidence="2" type="ORF">SAMN05660359_03996</name>
</gene>
<dbReference type="Proteomes" id="UP000183642">
    <property type="component" value="Unassembled WGS sequence"/>
</dbReference>
<feature type="domain" description="Wadjet protein JetD C-terminal" evidence="1">
    <location>
        <begin position="1"/>
        <end position="63"/>
    </location>
</feature>
<keyword evidence="3" id="KW-1185">Reference proteome</keyword>
<dbReference type="InterPro" id="IPR024534">
    <property type="entry name" value="JetD_C"/>
</dbReference>
<sequence>MDTATLLAHRPFWSTGAAPRTDPLSHLTATEAEVYAALCAGTHGVGVRLEQEFVRFDLVTAALT</sequence>
<organism evidence="2 3">
    <name type="scientific">Geodermatophilus obscurus</name>
    <dbReference type="NCBI Taxonomy" id="1861"/>
    <lineage>
        <taxon>Bacteria</taxon>
        <taxon>Bacillati</taxon>
        <taxon>Actinomycetota</taxon>
        <taxon>Actinomycetes</taxon>
        <taxon>Geodermatophilales</taxon>
        <taxon>Geodermatophilaceae</taxon>
        <taxon>Geodermatophilus</taxon>
    </lineage>
</organism>
<evidence type="ECO:0000313" key="2">
    <source>
        <dbReference type="EMBL" id="SFO51119.1"/>
    </source>
</evidence>
<accession>A0A1I5HSL2</accession>
<protein>
    <recommendedName>
        <fullName evidence="1">Wadjet protein JetD C-terminal domain-containing protein</fullName>
    </recommendedName>
</protein>
<dbReference type="EMBL" id="FOWE01000010">
    <property type="protein sequence ID" value="SFO51119.1"/>
    <property type="molecule type" value="Genomic_DNA"/>
</dbReference>
<dbReference type="Pfam" id="PF09983">
    <property type="entry name" value="JetD_C"/>
    <property type="match status" value="1"/>
</dbReference>
<dbReference type="AlphaFoldDB" id="A0A1I5HSL2"/>
<evidence type="ECO:0000313" key="3">
    <source>
        <dbReference type="Proteomes" id="UP000183642"/>
    </source>
</evidence>
<reference evidence="3" key="1">
    <citation type="submission" date="2016-10" db="EMBL/GenBank/DDBJ databases">
        <authorList>
            <person name="Varghese N."/>
            <person name="Submissions S."/>
        </authorList>
    </citation>
    <scope>NUCLEOTIDE SEQUENCE [LARGE SCALE GENOMIC DNA]</scope>
    <source>
        <strain evidence="3">DSM 43161</strain>
    </source>
</reference>
<name>A0A1I5HSL2_9ACTN</name>
<proteinExistence type="predicted"/>